<dbReference type="PANTHER" id="PTHR35525:SF3">
    <property type="entry name" value="BLL6575 PROTEIN"/>
    <property type="match status" value="1"/>
</dbReference>
<evidence type="ECO:0000313" key="3">
    <source>
        <dbReference type="EMBL" id="TCC34271.1"/>
    </source>
</evidence>
<dbReference type="Pfam" id="PF07336">
    <property type="entry name" value="ABATE"/>
    <property type="match status" value="1"/>
</dbReference>
<gene>
    <name evidence="3" type="ORF">E0H92_30090</name>
</gene>
<accession>A0A4R0IL55</accession>
<proteinExistence type="predicted"/>
<keyword evidence="1" id="KW-0812">Transmembrane</keyword>
<dbReference type="InterPro" id="IPR021005">
    <property type="entry name" value="Znf_CGNR"/>
</dbReference>
<evidence type="ECO:0000313" key="4">
    <source>
        <dbReference type="Proteomes" id="UP000294225"/>
    </source>
</evidence>
<feature type="transmembrane region" description="Helical" evidence="1">
    <location>
        <begin position="145"/>
        <end position="162"/>
    </location>
</feature>
<evidence type="ECO:0000256" key="1">
    <source>
        <dbReference type="SAM" id="Phobius"/>
    </source>
</evidence>
<feature type="domain" description="Zinc finger CGNR" evidence="2">
    <location>
        <begin position="168"/>
        <end position="210"/>
    </location>
</feature>
<dbReference type="InterPro" id="IPR010852">
    <property type="entry name" value="ABATE"/>
</dbReference>
<dbReference type="SUPFAM" id="SSF160904">
    <property type="entry name" value="Jann2411-like"/>
    <property type="match status" value="1"/>
</dbReference>
<sequence>MTGQMHFGYYNTLGLELAVDLVNTRSEPTGADDLTDAAGLTDFLAQHADLTELEGNPALPAGIDLAAVTALYRDAMTNWTATDADATAARDLRTHLRAVFDTGAQDPVSAATVLNEHLRAYRALPRISTEHGEPHLHFEAADEGLIHWLAVTALMGLVLFVCDGNARRLGICASAACRRAFVDRSRNSSKSYCSDTCAHRESVAAFRTRRRSAELR</sequence>
<dbReference type="InterPro" id="IPR023286">
    <property type="entry name" value="ABATE_dom_sf"/>
</dbReference>
<evidence type="ECO:0000259" key="2">
    <source>
        <dbReference type="Pfam" id="PF11706"/>
    </source>
</evidence>
<dbReference type="Pfam" id="PF11706">
    <property type="entry name" value="zf-CGNR"/>
    <property type="match status" value="1"/>
</dbReference>
<comment type="caution">
    <text evidence="3">The sequence shown here is derived from an EMBL/GenBank/DDBJ whole genome shotgun (WGS) entry which is preliminary data.</text>
</comment>
<organism evidence="3 4">
    <name type="scientific">Kribbella speibonae</name>
    <dbReference type="NCBI Taxonomy" id="1572660"/>
    <lineage>
        <taxon>Bacteria</taxon>
        <taxon>Bacillati</taxon>
        <taxon>Actinomycetota</taxon>
        <taxon>Actinomycetes</taxon>
        <taxon>Propionibacteriales</taxon>
        <taxon>Kribbellaceae</taxon>
        <taxon>Kribbella</taxon>
    </lineage>
</organism>
<dbReference type="EMBL" id="SJKC01000004">
    <property type="protein sequence ID" value="TCC34271.1"/>
    <property type="molecule type" value="Genomic_DNA"/>
</dbReference>
<protein>
    <submittedName>
        <fullName evidence="3">CGNR zinc finger domain-containing protein</fullName>
    </submittedName>
</protein>
<dbReference type="PANTHER" id="PTHR35525">
    <property type="entry name" value="BLL6575 PROTEIN"/>
    <property type="match status" value="1"/>
</dbReference>
<dbReference type="AlphaFoldDB" id="A0A4R0IL55"/>
<keyword evidence="1" id="KW-0472">Membrane</keyword>
<keyword evidence="1" id="KW-1133">Transmembrane helix</keyword>
<reference evidence="3 4" key="1">
    <citation type="submission" date="2019-02" db="EMBL/GenBank/DDBJ databases">
        <title>Kribbella capetownensis sp. nov. and Kribbella speibonae sp. nov., isolated from soil.</title>
        <authorList>
            <person name="Curtis S.M."/>
            <person name="Norton I."/>
            <person name="Everest G.J."/>
            <person name="Meyers P.R."/>
        </authorList>
    </citation>
    <scope>NUCLEOTIDE SEQUENCE [LARGE SCALE GENOMIC DNA]</scope>
    <source>
        <strain evidence="3 4">YM55</strain>
    </source>
</reference>
<dbReference type="Proteomes" id="UP000294225">
    <property type="component" value="Unassembled WGS sequence"/>
</dbReference>
<name>A0A4R0IL55_9ACTN</name>
<dbReference type="Gene3D" id="1.10.3300.10">
    <property type="entry name" value="Jann2411-like domain"/>
    <property type="match status" value="1"/>
</dbReference>